<feature type="region of interest" description="Disordered" evidence="1">
    <location>
        <begin position="25"/>
        <end position="52"/>
    </location>
</feature>
<feature type="compositionally biased region" description="Basic residues" evidence="1">
    <location>
        <begin position="25"/>
        <end position="41"/>
    </location>
</feature>
<dbReference type="EMBL" id="GBRH01185303">
    <property type="protein sequence ID" value="JAE12593.1"/>
    <property type="molecule type" value="Transcribed_RNA"/>
</dbReference>
<proteinExistence type="predicted"/>
<name>A0A0A9FW98_ARUDO</name>
<organism evidence="2">
    <name type="scientific">Arundo donax</name>
    <name type="common">Giant reed</name>
    <name type="synonym">Donax arundinaceus</name>
    <dbReference type="NCBI Taxonomy" id="35708"/>
    <lineage>
        <taxon>Eukaryota</taxon>
        <taxon>Viridiplantae</taxon>
        <taxon>Streptophyta</taxon>
        <taxon>Embryophyta</taxon>
        <taxon>Tracheophyta</taxon>
        <taxon>Spermatophyta</taxon>
        <taxon>Magnoliopsida</taxon>
        <taxon>Liliopsida</taxon>
        <taxon>Poales</taxon>
        <taxon>Poaceae</taxon>
        <taxon>PACMAD clade</taxon>
        <taxon>Arundinoideae</taxon>
        <taxon>Arundineae</taxon>
        <taxon>Arundo</taxon>
    </lineage>
</organism>
<reference evidence="2" key="1">
    <citation type="submission" date="2014-09" db="EMBL/GenBank/DDBJ databases">
        <authorList>
            <person name="Magalhaes I.L.F."/>
            <person name="Oliveira U."/>
            <person name="Santos F.R."/>
            <person name="Vidigal T.H.D.A."/>
            <person name="Brescovit A.D."/>
            <person name="Santos A.J."/>
        </authorList>
    </citation>
    <scope>NUCLEOTIDE SEQUENCE</scope>
    <source>
        <tissue evidence="2">Shoot tissue taken approximately 20 cm above the soil surface</tissue>
    </source>
</reference>
<sequence>MVALVPAARRRKAALLVPRRGHLPRVRKGRQGRGHATRRRREGCARGPEGEV</sequence>
<evidence type="ECO:0000256" key="1">
    <source>
        <dbReference type="SAM" id="MobiDB-lite"/>
    </source>
</evidence>
<evidence type="ECO:0000313" key="2">
    <source>
        <dbReference type="EMBL" id="JAE12593.1"/>
    </source>
</evidence>
<reference evidence="2" key="2">
    <citation type="journal article" date="2015" name="Data Brief">
        <title>Shoot transcriptome of the giant reed, Arundo donax.</title>
        <authorList>
            <person name="Barrero R.A."/>
            <person name="Guerrero F.D."/>
            <person name="Moolhuijzen P."/>
            <person name="Goolsby J.A."/>
            <person name="Tidwell J."/>
            <person name="Bellgard S.E."/>
            <person name="Bellgard M.I."/>
        </authorList>
    </citation>
    <scope>NUCLEOTIDE SEQUENCE</scope>
    <source>
        <tissue evidence="2">Shoot tissue taken approximately 20 cm above the soil surface</tissue>
    </source>
</reference>
<dbReference type="AlphaFoldDB" id="A0A0A9FW98"/>
<accession>A0A0A9FW98</accession>
<protein>
    <submittedName>
        <fullName evidence="2">Uncharacterized protein</fullName>
    </submittedName>
</protein>